<keyword evidence="4" id="KW-1185">Reference proteome</keyword>
<protein>
    <recommendedName>
        <fullName evidence="2">DUF7806 domain-containing protein</fullName>
    </recommendedName>
</protein>
<dbReference type="Pfam" id="PF25091">
    <property type="entry name" value="DUF7806"/>
    <property type="match status" value="1"/>
</dbReference>
<evidence type="ECO:0000256" key="1">
    <source>
        <dbReference type="SAM" id="MobiDB-lite"/>
    </source>
</evidence>
<feature type="region of interest" description="Disordered" evidence="1">
    <location>
        <begin position="64"/>
        <end position="105"/>
    </location>
</feature>
<dbReference type="AlphaFoldDB" id="A0AAE1YDR9"/>
<dbReference type="GO" id="GO:0003006">
    <property type="term" value="P:developmental process involved in reproduction"/>
    <property type="evidence" value="ECO:0007669"/>
    <property type="project" value="TreeGrafter"/>
</dbReference>
<evidence type="ECO:0000313" key="3">
    <source>
        <dbReference type="EMBL" id="KAK4428183.1"/>
    </source>
</evidence>
<dbReference type="EMBL" id="JACGWO010000005">
    <property type="protein sequence ID" value="KAK4428183.1"/>
    <property type="molecule type" value="Genomic_DNA"/>
</dbReference>
<accession>A0AAE1YDR9</accession>
<comment type="caution">
    <text evidence="3">The sequence shown here is derived from an EMBL/GenBank/DDBJ whole genome shotgun (WGS) entry which is preliminary data.</text>
</comment>
<evidence type="ECO:0000259" key="2">
    <source>
        <dbReference type="Pfam" id="PF25091"/>
    </source>
</evidence>
<reference evidence="3" key="1">
    <citation type="submission" date="2020-06" db="EMBL/GenBank/DDBJ databases">
        <authorList>
            <person name="Li T."/>
            <person name="Hu X."/>
            <person name="Zhang T."/>
            <person name="Song X."/>
            <person name="Zhang H."/>
            <person name="Dai N."/>
            <person name="Sheng W."/>
            <person name="Hou X."/>
            <person name="Wei L."/>
        </authorList>
    </citation>
    <scope>NUCLEOTIDE SEQUENCE</scope>
    <source>
        <strain evidence="3">3651</strain>
        <tissue evidence="3">Leaf</tissue>
    </source>
</reference>
<feature type="domain" description="DUF7806" evidence="2">
    <location>
        <begin position="5"/>
        <end position="62"/>
    </location>
</feature>
<dbReference type="Proteomes" id="UP001293254">
    <property type="component" value="Unassembled WGS sequence"/>
</dbReference>
<sequence>MLCIAGYSFSLTWITNPRGEVELLYCVLSLGTFERVAPEWMKETLIFSTSMCNVFFEKAKKIGNSEEDSKEKRKREKDDDGKQKEAGRHIAWPDGAVAAPPPRSS</sequence>
<feature type="compositionally biased region" description="Basic and acidic residues" evidence="1">
    <location>
        <begin position="64"/>
        <end position="88"/>
    </location>
</feature>
<gene>
    <name evidence="3" type="ORF">Salat_1587300</name>
</gene>
<proteinExistence type="predicted"/>
<dbReference type="InterPro" id="IPR056708">
    <property type="entry name" value="DUF7806"/>
</dbReference>
<dbReference type="PANTHER" id="PTHR35489:SF2">
    <property type="entry name" value="TITAN9"/>
    <property type="match status" value="1"/>
</dbReference>
<dbReference type="PANTHER" id="PTHR35489">
    <property type="entry name" value="TITAN9"/>
    <property type="match status" value="1"/>
</dbReference>
<organism evidence="3 4">
    <name type="scientific">Sesamum alatum</name>
    <dbReference type="NCBI Taxonomy" id="300844"/>
    <lineage>
        <taxon>Eukaryota</taxon>
        <taxon>Viridiplantae</taxon>
        <taxon>Streptophyta</taxon>
        <taxon>Embryophyta</taxon>
        <taxon>Tracheophyta</taxon>
        <taxon>Spermatophyta</taxon>
        <taxon>Magnoliopsida</taxon>
        <taxon>eudicotyledons</taxon>
        <taxon>Gunneridae</taxon>
        <taxon>Pentapetalae</taxon>
        <taxon>asterids</taxon>
        <taxon>lamiids</taxon>
        <taxon>Lamiales</taxon>
        <taxon>Pedaliaceae</taxon>
        <taxon>Sesamum</taxon>
    </lineage>
</organism>
<name>A0AAE1YDR9_9LAMI</name>
<evidence type="ECO:0000313" key="4">
    <source>
        <dbReference type="Proteomes" id="UP001293254"/>
    </source>
</evidence>
<reference evidence="3" key="2">
    <citation type="journal article" date="2024" name="Plant">
        <title>Genomic evolution and insights into agronomic trait innovations of Sesamum species.</title>
        <authorList>
            <person name="Miao H."/>
            <person name="Wang L."/>
            <person name="Qu L."/>
            <person name="Liu H."/>
            <person name="Sun Y."/>
            <person name="Le M."/>
            <person name="Wang Q."/>
            <person name="Wei S."/>
            <person name="Zheng Y."/>
            <person name="Lin W."/>
            <person name="Duan Y."/>
            <person name="Cao H."/>
            <person name="Xiong S."/>
            <person name="Wang X."/>
            <person name="Wei L."/>
            <person name="Li C."/>
            <person name="Ma Q."/>
            <person name="Ju M."/>
            <person name="Zhao R."/>
            <person name="Li G."/>
            <person name="Mu C."/>
            <person name="Tian Q."/>
            <person name="Mei H."/>
            <person name="Zhang T."/>
            <person name="Gao T."/>
            <person name="Zhang H."/>
        </authorList>
    </citation>
    <scope>NUCLEOTIDE SEQUENCE</scope>
    <source>
        <strain evidence="3">3651</strain>
    </source>
</reference>